<dbReference type="InterPro" id="IPR027268">
    <property type="entry name" value="Peptidase_M4/M1_CTD_sf"/>
</dbReference>
<feature type="transmembrane region" description="Helical" evidence="1">
    <location>
        <begin position="50"/>
        <end position="72"/>
    </location>
</feature>
<evidence type="ECO:0000313" key="3">
    <source>
        <dbReference type="Proteomes" id="UP000823891"/>
    </source>
</evidence>
<name>A0A9D2NGH8_9FIRM</name>
<accession>A0A9D2NGH8</accession>
<gene>
    <name evidence="2" type="ORF">H9761_13780</name>
</gene>
<keyword evidence="1" id="KW-0472">Membrane</keyword>
<feature type="transmembrane region" description="Helical" evidence="1">
    <location>
        <begin position="212"/>
        <end position="231"/>
    </location>
</feature>
<feature type="transmembrane region" description="Helical" evidence="1">
    <location>
        <begin position="136"/>
        <end position="154"/>
    </location>
</feature>
<organism evidence="2 3">
    <name type="scientific">Candidatus Eisenbergiella merdavium</name>
    <dbReference type="NCBI Taxonomy" id="2838551"/>
    <lineage>
        <taxon>Bacteria</taxon>
        <taxon>Bacillati</taxon>
        <taxon>Bacillota</taxon>
        <taxon>Clostridia</taxon>
        <taxon>Lachnospirales</taxon>
        <taxon>Lachnospiraceae</taxon>
        <taxon>Eisenbergiella</taxon>
    </lineage>
</organism>
<keyword evidence="1" id="KW-0812">Transmembrane</keyword>
<dbReference type="InterPro" id="IPR042097">
    <property type="entry name" value="Aminopeptidase_N-like_N_sf"/>
</dbReference>
<reference evidence="2" key="2">
    <citation type="submission" date="2021-04" db="EMBL/GenBank/DDBJ databases">
        <authorList>
            <person name="Gilroy R."/>
        </authorList>
    </citation>
    <scope>NUCLEOTIDE SEQUENCE</scope>
    <source>
        <strain evidence="2">USAMLcec2-132</strain>
    </source>
</reference>
<reference evidence="2" key="1">
    <citation type="journal article" date="2021" name="PeerJ">
        <title>Extensive microbial diversity within the chicken gut microbiome revealed by metagenomics and culture.</title>
        <authorList>
            <person name="Gilroy R."/>
            <person name="Ravi A."/>
            <person name="Getino M."/>
            <person name="Pursley I."/>
            <person name="Horton D.L."/>
            <person name="Alikhan N.F."/>
            <person name="Baker D."/>
            <person name="Gharbi K."/>
            <person name="Hall N."/>
            <person name="Watson M."/>
            <person name="Adriaenssens E.M."/>
            <person name="Foster-Nyarko E."/>
            <person name="Jarju S."/>
            <person name="Secka A."/>
            <person name="Antonio M."/>
            <person name="Oren A."/>
            <person name="Chaudhuri R.R."/>
            <person name="La Ragione R."/>
            <person name="Hildebrand F."/>
            <person name="Pallen M.J."/>
        </authorList>
    </citation>
    <scope>NUCLEOTIDE SEQUENCE</scope>
    <source>
        <strain evidence="2">USAMLcec2-132</strain>
    </source>
</reference>
<dbReference type="AlphaFoldDB" id="A0A9D2NGH8"/>
<evidence type="ECO:0000313" key="2">
    <source>
        <dbReference type="EMBL" id="HJC24753.1"/>
    </source>
</evidence>
<evidence type="ECO:0000256" key="1">
    <source>
        <dbReference type="SAM" id="Phobius"/>
    </source>
</evidence>
<feature type="transmembrane region" description="Helical" evidence="1">
    <location>
        <begin position="93"/>
        <end position="116"/>
    </location>
</feature>
<dbReference type="Proteomes" id="UP000823891">
    <property type="component" value="Unassembled WGS sequence"/>
</dbReference>
<protein>
    <recommendedName>
        <fullName evidence="4">Peptidase M1 membrane alanine aminopeptidase domain-containing protein</fullName>
    </recommendedName>
</protein>
<dbReference type="SUPFAM" id="SSF55486">
    <property type="entry name" value="Metalloproteases ('zincins'), catalytic domain"/>
    <property type="match status" value="1"/>
</dbReference>
<sequence>MKTIKIFFPELRRLLKSRLTWLILLLTILSPSVGLILYRPAYADTMLSAYLANPAIAGGAGAGILFGLLTIYELDRIGRSRTDMLMDAVISPLSMALVRLLALLTAAVLGLSLTMLVWLPVSRALIGSVFSGTDYVLSYILFLGLALPLSILAASSAFQLTRRADLSVVLFAAFAGLSLTVWADDWQLGWLNPCVWALSDDFTNFRIFRSVAYMRLTWLAALAGIWTLSWLSIRRYGKGLPGSFLRNARRICRPLIALLLLVCSVAAYAAQPMVDNSNPDQTAMTFYEVPYAEDVVCTGRTAQVFPDTSAGTVTGRASYSFQNSSGREQKILFAVTPGYRFPSVRVNGQETPFSVSSYQEFNEAMLEVTIPAQEQVELTLEYSGFPRENRNTSILQGSAEISSQYLCLENAALSPRLMNVLPDEEMYPTVIEITLPRSMTVIPFGSAEAQIAAEHEDGTATWRYTCNSTGGILYAGDYVRRDIQAGGITIEFYYGRRHQAIMEESGAAEAVKAVAEYCTSHYGPLSFGTGGSLKLIQSRVVGGGYATAGASLLDEADFTAANLNDAGKGAAAGEVMIHELVHQWWGLGNMFDTPDPAGSWSSEGLTVYTTYRIVKELYGDAYAQDNYVKKWKQAVDDYYLNFYVRHPQYLEKMPEARRLEITNSLTWVRQYCEMPLKILKAEQLVGGEEAMDQILSALFTRELDPMYPYLTYQEFLDACGLTEEELNLDQNISI</sequence>
<dbReference type="Gene3D" id="2.60.40.1730">
    <property type="entry name" value="tricorn interacting facor f3 domain"/>
    <property type="match status" value="1"/>
</dbReference>
<dbReference type="EMBL" id="DWWS01000047">
    <property type="protein sequence ID" value="HJC24753.1"/>
    <property type="molecule type" value="Genomic_DNA"/>
</dbReference>
<keyword evidence="1" id="KW-1133">Transmembrane helix</keyword>
<feature type="transmembrane region" description="Helical" evidence="1">
    <location>
        <begin position="21"/>
        <end position="38"/>
    </location>
</feature>
<feature type="transmembrane region" description="Helical" evidence="1">
    <location>
        <begin position="166"/>
        <end position="183"/>
    </location>
</feature>
<dbReference type="Gene3D" id="1.10.390.10">
    <property type="entry name" value="Neutral Protease Domain 2"/>
    <property type="match status" value="1"/>
</dbReference>
<comment type="caution">
    <text evidence="2">The sequence shown here is derived from an EMBL/GenBank/DDBJ whole genome shotgun (WGS) entry which is preliminary data.</text>
</comment>
<evidence type="ECO:0008006" key="4">
    <source>
        <dbReference type="Google" id="ProtNLM"/>
    </source>
</evidence>
<proteinExistence type="predicted"/>
<feature type="transmembrane region" description="Helical" evidence="1">
    <location>
        <begin position="251"/>
        <end position="270"/>
    </location>
</feature>